<dbReference type="InterPro" id="IPR006156">
    <property type="entry name" value="Dihydroneopterin_aldolase"/>
</dbReference>
<dbReference type="GO" id="GO:0005737">
    <property type="term" value="C:cytoplasm"/>
    <property type="evidence" value="ECO:0007669"/>
    <property type="project" value="TreeGrafter"/>
</dbReference>
<dbReference type="EMBL" id="QRGA01000003">
    <property type="protein sequence ID" value="RDV00040.1"/>
    <property type="molecule type" value="Genomic_DNA"/>
</dbReference>
<dbReference type="RefSeq" id="WP_115532708.1">
    <property type="nucleotide sequence ID" value="NZ_QRGA01000003.1"/>
</dbReference>
<gene>
    <name evidence="9" type="ORF">DWV00_06570</name>
</gene>
<comment type="similarity">
    <text evidence="3">Belongs to the DHNA family.</text>
</comment>
<dbReference type="AlphaFoldDB" id="A0A3D8K484"/>
<evidence type="ECO:0000256" key="2">
    <source>
        <dbReference type="ARBA" id="ARBA00005013"/>
    </source>
</evidence>
<evidence type="ECO:0000313" key="10">
    <source>
        <dbReference type="Proteomes" id="UP000256838"/>
    </source>
</evidence>
<organism evidence="9 10">
    <name type="scientific">Trinickia dinghuensis</name>
    <dbReference type="NCBI Taxonomy" id="2291023"/>
    <lineage>
        <taxon>Bacteria</taxon>
        <taxon>Pseudomonadati</taxon>
        <taxon>Pseudomonadota</taxon>
        <taxon>Betaproteobacteria</taxon>
        <taxon>Burkholderiales</taxon>
        <taxon>Burkholderiaceae</taxon>
        <taxon>Trinickia</taxon>
    </lineage>
</organism>
<dbReference type="PANTHER" id="PTHR42844:SF1">
    <property type="entry name" value="DIHYDRONEOPTERIN ALDOLASE 1-RELATED"/>
    <property type="match status" value="1"/>
</dbReference>
<name>A0A3D8K484_9BURK</name>
<evidence type="ECO:0000256" key="3">
    <source>
        <dbReference type="ARBA" id="ARBA00005708"/>
    </source>
</evidence>
<comment type="caution">
    <text evidence="9">The sequence shown here is derived from an EMBL/GenBank/DDBJ whole genome shotgun (WGS) entry which is preliminary data.</text>
</comment>
<sequence length="133" mass="15260">MVAALLHPRLADCRRLFLRNYEVYINIGVHEFEKRGEQRVVINVELFVPLAQTTPTEDKLHEVVDYDFMRATIARRVGKGHIHLQETLCDDIAAMMLEHPRVRAVSVSTEKPDVYPDCDAVGVEVFRIKEESA</sequence>
<dbReference type="SMART" id="SM00905">
    <property type="entry name" value="FolB"/>
    <property type="match status" value="1"/>
</dbReference>
<evidence type="ECO:0000256" key="1">
    <source>
        <dbReference type="ARBA" id="ARBA00001353"/>
    </source>
</evidence>
<keyword evidence="10" id="KW-1185">Reference proteome</keyword>
<comment type="pathway">
    <text evidence="2">Cofactor biosynthesis; tetrahydrofolate biosynthesis; 2-amino-4-hydroxy-6-hydroxymethyl-7,8-dihydropteridine diphosphate from 7,8-dihydroneopterin triphosphate: step 3/4.</text>
</comment>
<dbReference type="InterPro" id="IPR006157">
    <property type="entry name" value="FolB_dom"/>
</dbReference>
<protein>
    <recommendedName>
        <fullName evidence="4">dihydroneopterin aldolase</fullName>
        <ecNumber evidence="4">4.1.2.25</ecNumber>
    </recommendedName>
    <alternativeName>
        <fullName evidence="7">7,8-dihydroneopterin aldolase</fullName>
    </alternativeName>
</protein>
<dbReference type="SUPFAM" id="SSF55620">
    <property type="entry name" value="Tetrahydrobiopterin biosynthesis enzymes-like"/>
    <property type="match status" value="1"/>
</dbReference>
<dbReference type="PANTHER" id="PTHR42844">
    <property type="entry name" value="DIHYDRONEOPTERIN ALDOLASE 1-RELATED"/>
    <property type="match status" value="1"/>
</dbReference>
<accession>A0A3D8K484</accession>
<feature type="domain" description="Dihydroneopterin aldolase/epimerase" evidence="8">
    <location>
        <begin position="16"/>
        <end position="127"/>
    </location>
</feature>
<dbReference type="Proteomes" id="UP000256838">
    <property type="component" value="Unassembled WGS sequence"/>
</dbReference>
<evidence type="ECO:0000259" key="8">
    <source>
        <dbReference type="SMART" id="SM00905"/>
    </source>
</evidence>
<comment type="catalytic activity">
    <reaction evidence="1">
        <text>7,8-dihydroneopterin = 6-hydroxymethyl-7,8-dihydropterin + glycolaldehyde</text>
        <dbReference type="Rhea" id="RHEA:10540"/>
        <dbReference type="ChEBI" id="CHEBI:17001"/>
        <dbReference type="ChEBI" id="CHEBI:17071"/>
        <dbReference type="ChEBI" id="CHEBI:44841"/>
        <dbReference type="EC" id="4.1.2.25"/>
    </reaction>
</comment>
<keyword evidence="5" id="KW-0289">Folate biosynthesis</keyword>
<dbReference type="OrthoDB" id="8774845at2"/>
<dbReference type="GO" id="GO:0046656">
    <property type="term" value="P:folic acid biosynthetic process"/>
    <property type="evidence" value="ECO:0007669"/>
    <property type="project" value="UniProtKB-KW"/>
</dbReference>
<dbReference type="Pfam" id="PF02152">
    <property type="entry name" value="FolB"/>
    <property type="match status" value="1"/>
</dbReference>
<evidence type="ECO:0000256" key="5">
    <source>
        <dbReference type="ARBA" id="ARBA00022909"/>
    </source>
</evidence>
<reference evidence="9 10" key="1">
    <citation type="submission" date="2018-08" db="EMBL/GenBank/DDBJ databases">
        <title>Paraburkholderia sp. DHOM06 isolated from forest soil.</title>
        <authorList>
            <person name="Gao Z.-H."/>
            <person name="Qiu L.-H."/>
        </authorList>
    </citation>
    <scope>NUCLEOTIDE SEQUENCE [LARGE SCALE GENOMIC DNA]</scope>
    <source>
        <strain evidence="9 10">DHOM06</strain>
    </source>
</reference>
<keyword evidence="6" id="KW-0456">Lyase</keyword>
<dbReference type="NCBIfam" id="TIGR00526">
    <property type="entry name" value="folB_dom"/>
    <property type="match status" value="1"/>
</dbReference>
<proteinExistence type="inferred from homology"/>
<evidence type="ECO:0000256" key="4">
    <source>
        <dbReference type="ARBA" id="ARBA00013043"/>
    </source>
</evidence>
<dbReference type="EC" id="4.1.2.25" evidence="4"/>
<evidence type="ECO:0000256" key="7">
    <source>
        <dbReference type="ARBA" id="ARBA00032903"/>
    </source>
</evidence>
<dbReference type="GO" id="GO:0004150">
    <property type="term" value="F:dihydroneopterin aldolase activity"/>
    <property type="evidence" value="ECO:0007669"/>
    <property type="project" value="UniProtKB-EC"/>
</dbReference>
<dbReference type="InterPro" id="IPR043133">
    <property type="entry name" value="GTP-CH-I_C/QueF"/>
</dbReference>
<dbReference type="Gene3D" id="3.30.1130.10">
    <property type="match status" value="1"/>
</dbReference>
<evidence type="ECO:0000313" key="9">
    <source>
        <dbReference type="EMBL" id="RDV00040.1"/>
    </source>
</evidence>
<evidence type="ECO:0000256" key="6">
    <source>
        <dbReference type="ARBA" id="ARBA00023239"/>
    </source>
</evidence>